<reference evidence="1" key="1">
    <citation type="submission" date="2007-07" db="EMBL/GenBank/DDBJ databases">
        <title>PCAP assembly of the Caenorhabditis remanei genome.</title>
        <authorList>
            <consortium name="The Caenorhabditis remanei Sequencing Consortium"/>
            <person name="Wilson R.K."/>
        </authorList>
    </citation>
    <scope>NUCLEOTIDE SEQUENCE [LARGE SCALE GENOMIC DNA]</scope>
    <source>
        <strain evidence="1">PB4641</strain>
    </source>
</reference>
<dbReference type="PANTHER" id="PTHR24067">
    <property type="entry name" value="UBIQUITIN-CONJUGATING ENZYME E2"/>
    <property type="match status" value="1"/>
</dbReference>
<dbReference type="PROSITE" id="PS50127">
    <property type="entry name" value="UBC_2"/>
    <property type="match status" value="1"/>
</dbReference>
<evidence type="ECO:0000313" key="1">
    <source>
        <dbReference type="EMBL" id="EFO85933.1"/>
    </source>
</evidence>
<gene>
    <name evidence="1" type="primary">Cre-ubc-24</name>
    <name evidence="1" type="ORF">CRE_01978</name>
</gene>
<dbReference type="eggNOG" id="KOG0422">
    <property type="taxonomic scope" value="Eukaryota"/>
</dbReference>
<dbReference type="SMART" id="SM00212">
    <property type="entry name" value="UBCc"/>
    <property type="match status" value="1"/>
</dbReference>
<name>E3LGL5_CAERE</name>
<dbReference type="OrthoDB" id="9973183at2759"/>
<evidence type="ECO:0000313" key="2">
    <source>
        <dbReference type="Proteomes" id="UP000008281"/>
    </source>
</evidence>
<dbReference type="SUPFAM" id="SSF54495">
    <property type="entry name" value="UBC-like"/>
    <property type="match status" value="1"/>
</dbReference>
<dbReference type="OMA" id="PFLKFCH"/>
<accession>E3LGL5</accession>
<sequence>MHAAAHGRIVQLSRIRKVFSFSSHISTIVFFQEIADLTKNKRCYIKDFRKVQKCKDVFQFKIVGDTVLFKDLIFTLNLDVSIDYPFKAPFLKFCHPVYHPNVDPSSHELCSPMLLQENWKPDTTMEDILINMIVLLNEPDLSRPVNFDAAADYMNDKAVYLKKFKEVAQKW</sequence>
<dbReference type="InterPro" id="IPR016135">
    <property type="entry name" value="UBQ-conjugating_enzyme/RWD"/>
</dbReference>
<dbReference type="Gene3D" id="3.10.110.10">
    <property type="entry name" value="Ubiquitin Conjugating Enzyme"/>
    <property type="match status" value="1"/>
</dbReference>
<dbReference type="InterPro" id="IPR050113">
    <property type="entry name" value="Ub_conjugating_enzyme"/>
</dbReference>
<dbReference type="EMBL" id="DS268408">
    <property type="protein sequence ID" value="EFO85933.1"/>
    <property type="molecule type" value="Genomic_DNA"/>
</dbReference>
<proteinExistence type="predicted"/>
<dbReference type="Proteomes" id="UP000008281">
    <property type="component" value="Unassembled WGS sequence"/>
</dbReference>
<dbReference type="HOGENOM" id="CLU_030988_13_3_1"/>
<dbReference type="Pfam" id="PF00179">
    <property type="entry name" value="UQ_con"/>
    <property type="match status" value="1"/>
</dbReference>
<keyword evidence="2" id="KW-1185">Reference proteome</keyword>
<protein>
    <submittedName>
        <fullName evidence="1">CRE-UBC-24 protein</fullName>
    </submittedName>
</protein>
<dbReference type="InterPro" id="IPR000608">
    <property type="entry name" value="UBC"/>
</dbReference>
<dbReference type="FunCoup" id="E3LGL5">
    <property type="interactions" value="759"/>
</dbReference>
<organism evidence="2">
    <name type="scientific">Caenorhabditis remanei</name>
    <name type="common">Caenorhabditis vulgaris</name>
    <dbReference type="NCBI Taxonomy" id="31234"/>
    <lineage>
        <taxon>Eukaryota</taxon>
        <taxon>Metazoa</taxon>
        <taxon>Ecdysozoa</taxon>
        <taxon>Nematoda</taxon>
        <taxon>Chromadorea</taxon>
        <taxon>Rhabditida</taxon>
        <taxon>Rhabditina</taxon>
        <taxon>Rhabditomorpha</taxon>
        <taxon>Rhabditoidea</taxon>
        <taxon>Rhabditidae</taxon>
        <taxon>Peloderinae</taxon>
        <taxon>Caenorhabditis</taxon>
    </lineage>
</organism>
<dbReference type="AlphaFoldDB" id="E3LGL5"/>
<dbReference type="GO" id="GO:0032446">
    <property type="term" value="P:protein modification by small protein conjugation"/>
    <property type="evidence" value="ECO:0007669"/>
    <property type="project" value="UniProtKB-ARBA"/>
</dbReference>
<dbReference type="STRING" id="31234.E3LGL5"/>